<reference evidence="4 5" key="1">
    <citation type="journal article" date="2016" name="Genome Biol. Evol.">
        <title>Divergent and convergent evolution of fungal pathogenicity.</title>
        <authorList>
            <person name="Shang Y."/>
            <person name="Xiao G."/>
            <person name="Zheng P."/>
            <person name="Cen K."/>
            <person name="Zhan S."/>
            <person name="Wang C."/>
        </authorList>
    </citation>
    <scope>NUCLEOTIDE SEQUENCE [LARGE SCALE GENOMIC DNA]</scope>
    <source>
        <strain evidence="4 5">RCEF 2490</strain>
    </source>
</reference>
<dbReference type="GO" id="GO:0016746">
    <property type="term" value="F:acyltransferase activity"/>
    <property type="evidence" value="ECO:0007669"/>
    <property type="project" value="UniProtKB-KW"/>
</dbReference>
<dbReference type="STRING" id="1081109.A0A168AUZ4"/>
<dbReference type="Proteomes" id="UP000078544">
    <property type="component" value="Unassembled WGS sequence"/>
</dbReference>
<dbReference type="SUPFAM" id="SSF53901">
    <property type="entry name" value="Thiolase-like"/>
    <property type="match status" value="1"/>
</dbReference>
<dbReference type="PANTHER" id="PTHR18919">
    <property type="entry name" value="ACETYL-COA C-ACYLTRANSFERASE"/>
    <property type="match status" value="1"/>
</dbReference>
<evidence type="ECO:0000256" key="1">
    <source>
        <dbReference type="ARBA" id="ARBA00010982"/>
    </source>
</evidence>
<evidence type="ECO:0000256" key="3">
    <source>
        <dbReference type="ARBA" id="ARBA00023315"/>
    </source>
</evidence>
<dbReference type="AlphaFoldDB" id="A0A168AUZ4"/>
<keyword evidence="5" id="KW-1185">Reference proteome</keyword>
<evidence type="ECO:0000313" key="5">
    <source>
        <dbReference type="Proteomes" id="UP000078544"/>
    </source>
</evidence>
<evidence type="ECO:0000313" key="4">
    <source>
        <dbReference type="EMBL" id="KZZ94395.1"/>
    </source>
</evidence>
<sequence length="448" mass="47929">MSSQTAAAVPVIIGVGDVRNKSLRVEDATEPAELMVDAVQCAINDTGLDGEARKALLDHADVLRVVPTWTWVYNDLPGVIAERLGVKPCRGVLGYHGGNQPALQCDEAARDIASRKSVVSIITGGEALASLAACQKAGLSPPKGWLEPDPDGKQVSLDLAVLSQGSGALHSMGLPIHVYPLYENARRAHRRQSAAENNIESAKMYAAFDGISSINPYSWNFEATPKTAGQIGSPSQKNRIICDPYPLLMNAFNGVNLSAACILTSTEMAEKLGVSRDKWVYVLGGAGTHEKNNFWERRHLHRSEAICKSIDAALHVSGLSMCDIDCYDFYSCFPIVPKLACDHVGLATNSWAKPISLLGGLTSFGGAGNNYSMHAITALSRELRARRFRTGLVLANGGMLTHQHALCLSAGPRRDGGSYSLHNPLPDVVDDFSPSFIESANGPAAIEV</sequence>
<comment type="similarity">
    <text evidence="1">Belongs to the thiolase-like superfamily. Thiolase family.</text>
</comment>
<dbReference type="PANTHER" id="PTHR18919:SF139">
    <property type="entry name" value="THIOLASE-LIKE PROTEIN TYPE 1 ADDITIONAL C-TERMINAL DOMAIN-CONTAINING PROTEIN"/>
    <property type="match status" value="1"/>
</dbReference>
<dbReference type="OrthoDB" id="435240at2759"/>
<keyword evidence="3" id="KW-0012">Acyltransferase</keyword>
<dbReference type="InterPro" id="IPR016039">
    <property type="entry name" value="Thiolase-like"/>
</dbReference>
<proteinExistence type="inferred from homology"/>
<organism evidence="4 5">
    <name type="scientific">Moelleriella libera RCEF 2490</name>
    <dbReference type="NCBI Taxonomy" id="1081109"/>
    <lineage>
        <taxon>Eukaryota</taxon>
        <taxon>Fungi</taxon>
        <taxon>Dikarya</taxon>
        <taxon>Ascomycota</taxon>
        <taxon>Pezizomycotina</taxon>
        <taxon>Sordariomycetes</taxon>
        <taxon>Hypocreomycetidae</taxon>
        <taxon>Hypocreales</taxon>
        <taxon>Clavicipitaceae</taxon>
        <taxon>Moelleriella</taxon>
    </lineage>
</organism>
<protein>
    <submittedName>
        <fullName evidence="4">Thiolase</fullName>
    </submittedName>
</protein>
<name>A0A168AUZ4_9HYPO</name>
<comment type="caution">
    <text evidence="4">The sequence shown here is derived from an EMBL/GenBank/DDBJ whole genome shotgun (WGS) entry which is preliminary data.</text>
</comment>
<dbReference type="EMBL" id="AZGY01000011">
    <property type="protein sequence ID" value="KZZ94395.1"/>
    <property type="molecule type" value="Genomic_DNA"/>
</dbReference>
<evidence type="ECO:0000256" key="2">
    <source>
        <dbReference type="ARBA" id="ARBA00022679"/>
    </source>
</evidence>
<accession>A0A168AUZ4</accession>
<keyword evidence="2" id="KW-0808">Transferase</keyword>
<dbReference type="Gene3D" id="3.40.47.10">
    <property type="match status" value="1"/>
</dbReference>
<gene>
    <name evidence="4" type="ORF">AAL_05362</name>
</gene>